<evidence type="ECO:0000259" key="1">
    <source>
        <dbReference type="SMART" id="SM00933"/>
    </source>
</evidence>
<dbReference type="InterPro" id="IPR018977">
    <property type="entry name" value="NurA_domain"/>
</dbReference>
<evidence type="ECO:0000313" key="3">
    <source>
        <dbReference type="Proteomes" id="UP001341135"/>
    </source>
</evidence>
<evidence type="ECO:0000313" key="2">
    <source>
        <dbReference type="EMBL" id="BES81104.1"/>
    </source>
</evidence>
<gene>
    <name evidence="2" type="ORF">PABY_06710</name>
</gene>
<dbReference type="GeneID" id="89288696"/>
<keyword evidence="3" id="KW-1185">Reference proteome</keyword>
<protein>
    <recommendedName>
        <fullName evidence="1">NurA domain-containing protein</fullName>
    </recommendedName>
</protein>
<dbReference type="Proteomes" id="UP001341135">
    <property type="component" value="Chromosome"/>
</dbReference>
<dbReference type="EMBL" id="AP028907">
    <property type="protein sequence ID" value="BES81104.1"/>
    <property type="molecule type" value="Genomic_DNA"/>
</dbReference>
<accession>A0ABM8IU81</accession>
<name>A0ABM8IU81_9CREN</name>
<feature type="domain" description="NurA" evidence="1">
    <location>
        <begin position="75"/>
        <end position="353"/>
    </location>
</feature>
<organism evidence="2 3">
    <name type="scientific">Pyrodictium abyssi</name>
    <dbReference type="NCBI Taxonomy" id="54256"/>
    <lineage>
        <taxon>Archaea</taxon>
        <taxon>Thermoproteota</taxon>
        <taxon>Thermoprotei</taxon>
        <taxon>Desulfurococcales</taxon>
        <taxon>Pyrodictiaceae</taxon>
        <taxon>Pyrodictium</taxon>
    </lineage>
</organism>
<reference evidence="2 3" key="1">
    <citation type="submission" date="2023-09" db="EMBL/GenBank/DDBJ databases">
        <title>Pyrofollis japonicus gen. nov. sp. nov., a novel member of the family Pyrodictiaceae isolated from the Iheya North hydrothermal field.</title>
        <authorList>
            <person name="Miyazaki U."/>
            <person name="Sanari M."/>
            <person name="Tame A."/>
            <person name="Kitajima M."/>
            <person name="Okamoto A."/>
            <person name="Sawayama S."/>
            <person name="Miyazaki J."/>
            <person name="Takai K."/>
            <person name="Nakagawa S."/>
        </authorList>
    </citation>
    <scope>NUCLEOTIDE SEQUENCE [LARGE SCALE GENOMIC DNA]</scope>
    <source>
        <strain evidence="2 3">AV2</strain>
    </source>
</reference>
<dbReference type="RefSeq" id="WP_338251909.1">
    <property type="nucleotide sequence ID" value="NZ_AP028907.1"/>
</dbReference>
<sequence length="391" mass="42739">MTDRLPEPLERKMREMLDVQRSEPELVRRILEKALQRERERETLYSILRAVGSTVYEEMRRRSLLHEPPGPRGSPACYGVDGSRQVVGGRLGRYYILLSTAIVSLPRGPDSARAEAVFPGVDIVEVVDPTGASIEPAAEAALMVLETLTLRRLADAEPGVVFIDGPVVDPPARFDPGTAVQAVMRLLDAPPEEALRVVEEYHRIRARVVAGLVGRGHTVIGVVKRIGRVNLLARHLARLGIADASRVSDEDLVLALVAAARARGDGVFYTEPVEAASLPRDVYREYLAAGLRVYASYTFSPYTLRPYRVEVAVPRDAEPRGAVERAIAAAQGLTLPGQSLPLPVVLAHEKTRIRRGLAQLVYREVLTRASLPEGDPLADTLKALLAGLDEA</sequence>
<dbReference type="SMART" id="SM00933">
    <property type="entry name" value="NurA"/>
    <property type="match status" value="1"/>
</dbReference>
<proteinExistence type="predicted"/>
<dbReference type="Pfam" id="PF09376">
    <property type="entry name" value="NurA"/>
    <property type="match status" value="1"/>
</dbReference>